<organism evidence="8 9">
    <name type="scientific">Mythimna separata</name>
    <name type="common">Oriental armyworm</name>
    <name type="synonym">Pseudaletia separata</name>
    <dbReference type="NCBI Taxonomy" id="271217"/>
    <lineage>
        <taxon>Eukaryota</taxon>
        <taxon>Metazoa</taxon>
        <taxon>Ecdysozoa</taxon>
        <taxon>Arthropoda</taxon>
        <taxon>Hexapoda</taxon>
        <taxon>Insecta</taxon>
        <taxon>Pterygota</taxon>
        <taxon>Neoptera</taxon>
        <taxon>Endopterygota</taxon>
        <taxon>Lepidoptera</taxon>
        <taxon>Glossata</taxon>
        <taxon>Ditrysia</taxon>
        <taxon>Noctuoidea</taxon>
        <taxon>Noctuidae</taxon>
        <taxon>Noctuinae</taxon>
        <taxon>Hadenini</taxon>
        <taxon>Mythimna</taxon>
    </lineage>
</organism>
<gene>
    <name evidence="8" type="ORF">PYW07_008947</name>
</gene>
<comment type="caution">
    <text evidence="8">The sequence shown here is derived from an EMBL/GenBank/DDBJ whole genome shotgun (WGS) entry which is preliminary data.</text>
</comment>
<keyword evidence="9" id="KW-1185">Reference proteome</keyword>
<dbReference type="PROSITE" id="PS00284">
    <property type="entry name" value="SERPIN"/>
    <property type="match status" value="1"/>
</dbReference>
<evidence type="ECO:0000256" key="5">
    <source>
        <dbReference type="SAM" id="MobiDB-lite"/>
    </source>
</evidence>
<feature type="compositionally biased region" description="Low complexity" evidence="5">
    <location>
        <begin position="486"/>
        <end position="504"/>
    </location>
</feature>
<evidence type="ECO:0000256" key="6">
    <source>
        <dbReference type="SAM" id="SignalP"/>
    </source>
</evidence>
<dbReference type="Pfam" id="PF00079">
    <property type="entry name" value="Serpin"/>
    <property type="match status" value="1"/>
</dbReference>
<reference evidence="8" key="1">
    <citation type="submission" date="2023-03" db="EMBL/GenBank/DDBJ databases">
        <title>Chromosome-level genomes of two armyworms, Mythimna separata and Mythimna loreyi, provide insights into the biosynthesis and reception of sex pheromones.</title>
        <authorList>
            <person name="Zhao H."/>
        </authorList>
    </citation>
    <scope>NUCLEOTIDE SEQUENCE</scope>
    <source>
        <strain evidence="8">BeijingLab</strain>
        <tissue evidence="8">Pupa</tissue>
    </source>
</reference>
<comment type="similarity">
    <text evidence="1 4">Belongs to the serpin family.</text>
</comment>
<keyword evidence="6" id="KW-0732">Signal</keyword>
<feature type="region of interest" description="Disordered" evidence="5">
    <location>
        <begin position="462"/>
        <end position="512"/>
    </location>
</feature>
<dbReference type="Gene3D" id="2.30.39.10">
    <property type="entry name" value="Alpha-1-antitrypsin, domain 1"/>
    <property type="match status" value="1"/>
</dbReference>
<dbReference type="InterPro" id="IPR023795">
    <property type="entry name" value="Serpin_CS"/>
</dbReference>
<dbReference type="PANTHER" id="PTHR11461">
    <property type="entry name" value="SERINE PROTEASE INHIBITOR, SERPIN"/>
    <property type="match status" value="1"/>
</dbReference>
<feature type="chain" id="PRO_5042159672" description="Serpin domain-containing protein" evidence="6">
    <location>
        <begin position="21"/>
        <end position="578"/>
    </location>
</feature>
<dbReference type="EMBL" id="JARGEI010000024">
    <property type="protein sequence ID" value="KAJ8709121.1"/>
    <property type="molecule type" value="Genomic_DNA"/>
</dbReference>
<dbReference type="SUPFAM" id="SSF56574">
    <property type="entry name" value="Serpins"/>
    <property type="match status" value="1"/>
</dbReference>
<name>A0AAD8DMR3_MYTSE</name>
<keyword evidence="3" id="KW-0722">Serine protease inhibitor</keyword>
<protein>
    <recommendedName>
        <fullName evidence="7">Serpin domain-containing protein</fullName>
    </recommendedName>
</protein>
<keyword evidence="2" id="KW-0646">Protease inhibitor</keyword>
<feature type="domain" description="Serpin" evidence="7">
    <location>
        <begin position="33"/>
        <end position="391"/>
    </location>
</feature>
<dbReference type="PANTHER" id="PTHR11461:SF211">
    <property type="entry name" value="GH10112P-RELATED"/>
    <property type="match status" value="1"/>
</dbReference>
<proteinExistence type="inferred from homology"/>
<dbReference type="GO" id="GO:0004867">
    <property type="term" value="F:serine-type endopeptidase inhibitor activity"/>
    <property type="evidence" value="ECO:0007669"/>
    <property type="project" value="UniProtKB-KW"/>
</dbReference>
<dbReference type="CDD" id="cd19600">
    <property type="entry name" value="serpin11-like_insects"/>
    <property type="match status" value="1"/>
</dbReference>
<evidence type="ECO:0000256" key="1">
    <source>
        <dbReference type="ARBA" id="ARBA00009500"/>
    </source>
</evidence>
<evidence type="ECO:0000256" key="4">
    <source>
        <dbReference type="RuleBase" id="RU000411"/>
    </source>
</evidence>
<dbReference type="InterPro" id="IPR036186">
    <property type="entry name" value="Serpin_sf"/>
</dbReference>
<evidence type="ECO:0000313" key="8">
    <source>
        <dbReference type="EMBL" id="KAJ8709121.1"/>
    </source>
</evidence>
<dbReference type="InterPro" id="IPR000215">
    <property type="entry name" value="Serpin_fam"/>
</dbReference>
<dbReference type="InterPro" id="IPR042178">
    <property type="entry name" value="Serpin_sf_1"/>
</dbReference>
<evidence type="ECO:0000256" key="2">
    <source>
        <dbReference type="ARBA" id="ARBA00022690"/>
    </source>
</evidence>
<dbReference type="SMART" id="SM00093">
    <property type="entry name" value="SERPIN"/>
    <property type="match status" value="1"/>
</dbReference>
<dbReference type="Proteomes" id="UP001231518">
    <property type="component" value="Chromosome 22"/>
</dbReference>
<feature type="compositionally biased region" description="Polar residues" evidence="5">
    <location>
        <begin position="462"/>
        <end position="473"/>
    </location>
</feature>
<evidence type="ECO:0000259" key="7">
    <source>
        <dbReference type="SMART" id="SM00093"/>
    </source>
</evidence>
<feature type="compositionally biased region" description="Low complexity" evidence="5">
    <location>
        <begin position="542"/>
        <end position="557"/>
    </location>
</feature>
<evidence type="ECO:0000256" key="3">
    <source>
        <dbReference type="ARBA" id="ARBA00022900"/>
    </source>
</evidence>
<feature type="signal peptide" evidence="6">
    <location>
        <begin position="1"/>
        <end position="20"/>
    </location>
</feature>
<dbReference type="Gene3D" id="3.30.497.10">
    <property type="entry name" value="Antithrombin, subunit I, domain 2"/>
    <property type="match status" value="1"/>
</dbReference>
<accession>A0AAD8DMR3</accession>
<dbReference type="GO" id="GO:0005615">
    <property type="term" value="C:extracellular space"/>
    <property type="evidence" value="ECO:0007669"/>
    <property type="project" value="InterPro"/>
</dbReference>
<dbReference type="InterPro" id="IPR023796">
    <property type="entry name" value="Serpin_dom"/>
</dbReference>
<dbReference type="AlphaFoldDB" id="A0AAD8DMR3"/>
<sequence>MRLTIAVVLIFASFFSLGWSTETSNSRLNYFDIDLLRYVAEGKPGNVMVSPTSIKSTLAMLLEGARGATAAEIQTALRLTPNKDDYRHQLSALMKDLQVNTSSVLVQNANGLFVSRKLQLNKEYEKMAKRLYFSEVNNVDFNDPRTSADIINGWVNHNTKGLIPNIIEQAHITPQTELLVTNALYFKGIWQHEFGPKLTHADCFFKDGVCRNVAMMELDAELKYAYVDNLRAHALELPYQGKRYSMILLVPQDQDAGVALIRDLPYIGLLQISKLLEPTDVILTMPKFTVEYSDDLVPALKNMRISSLFSTSSNLSGIFEDPKASGYINSMFHKVYMQVDEKGTVAAAATAGAVVPLINSYINLRVDRPFLFFIWDNEKGVVLFEGKIEEPTEFNELNNKFGNSNNVNQNKGQESVNREPFVTPGQVQLTPGGAYVNQQPIPNEELYPIHQFINGRKNFTSNGQENINLQPSLYPNLDKWTPSPYPQGNPNQQQGFVQPSNSQPIQPPNRPISFEPIQQVVSQQVNSQAKQPIQPTNPPITPINEPTTTQLTTEAPTTSPPIRRDNQPWYKRLSGYLG</sequence>
<dbReference type="InterPro" id="IPR042185">
    <property type="entry name" value="Serpin_sf_2"/>
</dbReference>
<feature type="region of interest" description="Disordered" evidence="5">
    <location>
        <begin position="526"/>
        <end position="578"/>
    </location>
</feature>
<evidence type="ECO:0000313" key="9">
    <source>
        <dbReference type="Proteomes" id="UP001231518"/>
    </source>
</evidence>